<feature type="compositionally biased region" description="Low complexity" evidence="1">
    <location>
        <begin position="2248"/>
        <end position="2258"/>
    </location>
</feature>
<proteinExistence type="predicted"/>
<feature type="compositionally biased region" description="Polar residues" evidence="1">
    <location>
        <begin position="1605"/>
        <end position="1622"/>
    </location>
</feature>
<feature type="region of interest" description="Disordered" evidence="1">
    <location>
        <begin position="491"/>
        <end position="535"/>
    </location>
</feature>
<organism evidence="3 4">
    <name type="scientific">Camelus dromedarius</name>
    <name type="common">Dromedary</name>
    <name type="synonym">Arabian camel</name>
    <dbReference type="NCBI Taxonomy" id="9838"/>
    <lineage>
        <taxon>Eukaryota</taxon>
        <taxon>Metazoa</taxon>
        <taxon>Chordata</taxon>
        <taxon>Craniata</taxon>
        <taxon>Vertebrata</taxon>
        <taxon>Euteleostomi</taxon>
        <taxon>Mammalia</taxon>
        <taxon>Eutheria</taxon>
        <taxon>Laurasiatheria</taxon>
        <taxon>Artiodactyla</taxon>
        <taxon>Tylopoda</taxon>
        <taxon>Camelidae</taxon>
        <taxon>Camelus</taxon>
    </lineage>
</organism>
<gene>
    <name evidence="3" type="ORF">Cadr_000017697</name>
</gene>
<accession>A0A5N4D6Y9</accession>
<evidence type="ECO:0000256" key="1">
    <source>
        <dbReference type="SAM" id="MobiDB-lite"/>
    </source>
</evidence>
<reference evidence="3 4" key="1">
    <citation type="journal article" date="2019" name="Mol. Ecol. Resour.">
        <title>Improving Illumina assemblies with Hi-C and long reads: an example with the North African dromedary.</title>
        <authorList>
            <person name="Elbers J.P."/>
            <person name="Rogers M.F."/>
            <person name="Perelman P.L."/>
            <person name="Proskuryakova A.A."/>
            <person name="Serdyukova N.A."/>
            <person name="Johnson W.E."/>
            <person name="Horin P."/>
            <person name="Corander J."/>
            <person name="Murphy D."/>
            <person name="Burger P.A."/>
        </authorList>
    </citation>
    <scope>NUCLEOTIDE SEQUENCE [LARGE SCALE GENOMIC DNA]</scope>
    <source>
        <strain evidence="3">Drom800</strain>
        <tissue evidence="3">Blood</tissue>
    </source>
</reference>
<feature type="compositionally biased region" description="Basic and acidic residues" evidence="1">
    <location>
        <begin position="2420"/>
        <end position="2432"/>
    </location>
</feature>
<feature type="compositionally biased region" description="Polar residues" evidence="1">
    <location>
        <begin position="1992"/>
        <end position="2006"/>
    </location>
</feature>
<feature type="region of interest" description="Disordered" evidence="1">
    <location>
        <begin position="2401"/>
        <end position="2432"/>
    </location>
</feature>
<keyword evidence="2" id="KW-0732">Signal</keyword>
<evidence type="ECO:0000313" key="3">
    <source>
        <dbReference type="EMBL" id="KAB1266867.1"/>
    </source>
</evidence>
<feature type="compositionally biased region" description="Polar residues" evidence="1">
    <location>
        <begin position="1852"/>
        <end position="1861"/>
    </location>
</feature>
<protein>
    <submittedName>
        <fullName evidence="3">Ice nucleation protein</fullName>
    </submittedName>
</protein>
<feature type="compositionally biased region" description="Basic and acidic residues" evidence="1">
    <location>
        <begin position="1977"/>
        <end position="1989"/>
    </location>
</feature>
<feature type="compositionally biased region" description="Basic and acidic residues" evidence="1">
    <location>
        <begin position="1646"/>
        <end position="1658"/>
    </location>
</feature>
<sequence length="2517" mass="267977">MLIVSAIKAVLLGAVRGPGIAGAEYGTLGPRMERRNHCPQPHTGCRSSWSEKVGKDQMIAAQAAQFLGTLTGWRLLGCPVTQFPPPQSSASDRGQDTDQKLRWCLLQTHLQGPSGTGCSLGGNRKDAMRGGLSRFTVPQSFLCLPAALLARVMAELLAITWVGARARPLPRAALCAPQALGALGAGAAGHTCSSHSLPEADFKVVKVSDTWLFPHVQAIASHKRVVFCGSERTCLARVTCPMSEWWLVTWCPAQRLNTALPASKGKATFTPDKPGLEEAPPVLPPCVCHSPGDAEGLQVDRVIVTRAQPRLRRSHPMVTAHLPSPRGLWGRECSSHPISGCFYPFSCPSKTHSSATTLAPGTKARPSRGHLLLRPGGPTSPCWGPGSKCLGLPEASPRKQPGLPVDEKTSPARSQRGVWPSGGSLPPGWRLAGVGAEQPGWGPARSRGGQDTCGGRAGPWNSGTFSSDSAFSNLPAKKHPAVVLNHPERGVRIRSDETSAQRRSSTCAHGKGLLQGPDSGQPRGRRPPGPRVGAGLRCGGTADFDALRLRTACTAKWNAGTRTLSTEGRLRKHSLHDTLSVKRAQLGPQRLDAMSESEEQLPGFQTREQIPIMPQDLHGQWAARKSQTCTRFPSRLQLPEQQQGQAMPRSWAGGLAQCVHEQSRDATPGLVVAPVQSPPSPPQRLLPNALWCPLGIQRTGAPEHRGARSSSCARKQLLISSVNERTFVPSEGLRTHPSTHRPFPSHTLLPWRLLERPSLLLAPPLLQSGDRVPCTLSVGESKLLGGHRQAALHGHLRVFQTDVGISDVALASGKAPQREGGSRRGRRAQHVQSNLNKGDPSCPFLRKTVEGQPPRMVQPRLMFSGREERAVWRQEGWMGSNPGETDFVTQPAGKMSGARLGLYITAMTVIHEEPGLACPASKGGGDLARIRVAPLLPAQLWAERGCSAPWAPACLHVVTVQSRRGQAGALGAFIRRKGRRDGRGGGTPRLEGRKRSGGKRRARRRVPRAVTPEQLRGSPRISSGGTYSVLSKGSEGRVSVWRVNHVCLWVLRFVCPPVQGGVDSFPEPCSQHPGQLAPLHQRPVTALRLQRRRKLPSSWEDFSEAKAFIHDGAANELWLQGTFQPLTLHRGQGSRGARPCADAAMPRCSAPQGPGQLQPGRVWKGPCQPGEASLTTLTRMAKLCSLSSVRTQKEAVFTQSHLCSVKCWPACENPEQDEEPCLSPPHAPATPSSSRFSADPLAGCARGRPPRTRTALEGRVLTRPRLQGSSIPVTPSARRSRSTQRSPRPQEAPGVCVGPCRLCQAGSTGLFNKSFLLGHLTALMQAGRPLHLVALPSGTRNVWDEGGQVKPPITWRSDFSWQVQPLMGNAALCPPSQVRQRGCGDRGGAVGTVGHPCLHPHPTSSPHPALFCPVNVVGTVGPRVCLPGRDMDSDSSVTAVSRRRGQKRLWARIVQCDLRRWPGCLVCTRTRARFPKHGPQTVAQIYFHTLFGSESKQHPQGALLTGLDPLPDLRRFPPSSAFTPPLVPAGAEAGLDLAGFPPGVSPTVFLRPLSFLQTGNWIRGLTRFRGDLCLPMSSQCGGHTGVCSPLSHGAVATPSVRKSPINLSSQGCSLPRPDTSSALRGGVLLPPSLTSRWVMKQTAGQQDRRAAGQQDRRTAGQQGSRTAGQLDRRTAGPQGSRAAGPQDSWTAGPQDRRTSGSQDSWTAGQQDSRTAGQLDRRTDGLQAVGRRTAGPAGPPDSRVAGPQDSWTTGQQGSRTAGPQGSRTAGQQGSRTAGQLDRRTSGSQDSWTAGQQDRRTAGPQDHRTAGPQDSRIAGPQDSWTAGQLDCRTVGPQDRRTAGPQDSRVAGPQDSWTTGQQDSRPAGQQDRRTAGPQDSWTAGQQSSRTTGQLTADSRTAGQQGSRTAGQLDHRAAGQQDSRPAGQQDRRTAGQQDRRTAGPQGSRTAGQQGSRTAGQLDRRTAGWTAGQQDCRTVGPQDRRTGGQQDRRTAGPQDSRTAGQQGSRTAGQLDRRTAGPQDSRTAGQQDSRTAGPVLRAAHPFPKQGCPFSFDEDASQGPEVDALMISACGRSPRCAEGWAVSCPCLGYLGPVPGGPASERIAGSFPRVYGAGSGRGGGTRKGLPKKRKFSATLCEDIAGGGPGGLLGGQVQRSPLAFPSYPGSRGAHSFVQVRQPHADRPPASPRASRGGCAGCWLCLALGAEGSEHLQSPPWPSAPVTSPWGSETHAAGFLSLEVRGRSRDLQLPTPSAPTLPRSRALAPPAPSCCHGETQVTTRHHICLTMGRRGESRALREEGAGVSSHEFRFDSAQRPSPAEGVHTGRTRGGAGRQEPPLTGPAGSVGSSPDDSLEHEVTRAKRAVSQLPVNPPGARLRCSSLTLPKPPAGACCALGQVLTAPLTGQTPEAARCGRRSGRSTPTVKTAPRERCKEQSGEARGPDALGALCATRVCSCMTLEVRPLSLVVQVEGSEPAVLLGEALLLLTKPQARRGHKGRSGTSLTWWCSQPPSGVSPRRPITEVV</sequence>
<feature type="region of interest" description="Disordered" evidence="1">
    <location>
        <begin position="1640"/>
        <end position="2030"/>
    </location>
</feature>
<feature type="compositionally biased region" description="Polar residues" evidence="1">
    <location>
        <begin position="1784"/>
        <end position="1794"/>
    </location>
</feature>
<feature type="compositionally biased region" description="Basic and acidic residues" evidence="1">
    <location>
        <begin position="1925"/>
        <end position="1937"/>
    </location>
</feature>
<evidence type="ECO:0000256" key="2">
    <source>
        <dbReference type="SAM" id="SignalP"/>
    </source>
</evidence>
<feature type="region of interest" description="Disordered" evidence="1">
    <location>
        <begin position="2237"/>
        <end position="2268"/>
    </location>
</feature>
<keyword evidence="4" id="KW-1185">Reference proteome</keyword>
<feature type="region of interest" description="Disordered" evidence="1">
    <location>
        <begin position="1218"/>
        <end position="1293"/>
    </location>
</feature>
<feature type="signal peptide" evidence="2">
    <location>
        <begin position="1"/>
        <end position="17"/>
    </location>
</feature>
<feature type="compositionally biased region" description="Basic and acidic residues" evidence="1">
    <location>
        <begin position="1795"/>
        <end position="1807"/>
    </location>
</feature>
<feature type="region of interest" description="Disordered" evidence="1">
    <location>
        <begin position="812"/>
        <end position="841"/>
    </location>
</feature>
<feature type="region of interest" description="Disordered" evidence="1">
    <location>
        <begin position="975"/>
        <end position="1028"/>
    </location>
</feature>
<feature type="region of interest" description="Disordered" evidence="1">
    <location>
        <begin position="2285"/>
        <end position="2365"/>
    </location>
</feature>
<feature type="compositionally biased region" description="Polar residues" evidence="1">
    <location>
        <begin position="1699"/>
        <end position="1715"/>
    </location>
</feature>
<feature type="compositionally biased region" description="Polar residues" evidence="1">
    <location>
        <begin position="1748"/>
        <end position="1776"/>
    </location>
</feature>
<feature type="compositionally biased region" description="Basic and acidic residues" evidence="1">
    <location>
        <begin position="2285"/>
        <end position="2306"/>
    </location>
</feature>
<feature type="compositionally biased region" description="Polar residues" evidence="1">
    <location>
        <begin position="461"/>
        <end position="472"/>
    </location>
</feature>
<evidence type="ECO:0000313" key="4">
    <source>
        <dbReference type="Proteomes" id="UP000299084"/>
    </source>
</evidence>
<dbReference type="Proteomes" id="UP000299084">
    <property type="component" value="Unassembled WGS sequence"/>
</dbReference>
<feature type="compositionally biased region" description="Polar residues" evidence="1">
    <location>
        <begin position="1940"/>
        <end position="1954"/>
    </location>
</feature>
<feature type="region of interest" description="Disordered" evidence="1">
    <location>
        <begin position="440"/>
        <end position="473"/>
    </location>
</feature>
<feature type="compositionally biased region" description="Basic residues" evidence="1">
    <location>
        <begin position="995"/>
        <end position="1007"/>
    </location>
</feature>
<feature type="region of interest" description="Disordered" evidence="1">
    <location>
        <begin position="391"/>
        <end position="426"/>
    </location>
</feature>
<feature type="compositionally biased region" description="Polar residues" evidence="1">
    <location>
        <begin position="2016"/>
        <end position="2028"/>
    </location>
</feature>
<feature type="region of interest" description="Disordered" evidence="1">
    <location>
        <begin position="1139"/>
        <end position="1162"/>
    </location>
</feature>
<feature type="region of interest" description="Disordered" evidence="1">
    <location>
        <begin position="1602"/>
        <end position="1627"/>
    </location>
</feature>
<feature type="compositionally biased region" description="Basic and acidic residues" evidence="1">
    <location>
        <begin position="491"/>
        <end position="500"/>
    </location>
</feature>
<dbReference type="EMBL" id="JWIN03000015">
    <property type="protein sequence ID" value="KAB1266867.1"/>
    <property type="molecule type" value="Genomic_DNA"/>
</dbReference>
<comment type="caution">
    <text evidence="3">The sequence shown here is derived from an EMBL/GenBank/DDBJ whole genome shotgun (WGS) entry which is preliminary data.</text>
</comment>
<feature type="compositionally biased region" description="Polar residues" evidence="1">
    <location>
        <begin position="1874"/>
        <end position="1906"/>
    </location>
</feature>
<name>A0A5N4D6Y9_CAMDR</name>
<feature type="chain" id="PRO_5024399434" evidence="2">
    <location>
        <begin position="18"/>
        <end position="2517"/>
    </location>
</feature>